<evidence type="ECO:0000259" key="5">
    <source>
        <dbReference type="PROSITE" id="PS50835"/>
    </source>
</evidence>
<dbReference type="Gene3D" id="2.60.40.10">
    <property type="entry name" value="Immunoglobulins"/>
    <property type="match status" value="2"/>
</dbReference>
<keyword evidence="4" id="KW-0732">Signal</keyword>
<dbReference type="PROSITE" id="PS50835">
    <property type="entry name" value="IG_LIKE"/>
    <property type="match status" value="2"/>
</dbReference>
<dbReference type="InterPro" id="IPR013106">
    <property type="entry name" value="Ig_V-set"/>
</dbReference>
<keyword evidence="3" id="KW-0812">Transmembrane</keyword>
<evidence type="ECO:0000313" key="6">
    <source>
        <dbReference type="EMBL" id="TFJ95765.1"/>
    </source>
</evidence>
<accession>A0A4D9DDV5</accession>
<reference evidence="6 7" key="1">
    <citation type="submission" date="2019-04" db="EMBL/GenBank/DDBJ databases">
        <title>Draft genome of the big-headed turtle Platysternon megacephalum.</title>
        <authorList>
            <person name="Gong S."/>
        </authorList>
    </citation>
    <scope>NUCLEOTIDE SEQUENCE [LARGE SCALE GENOMIC DNA]</scope>
    <source>
        <strain evidence="6">DO16091913</strain>
        <tissue evidence="6">Muscle</tissue>
    </source>
</reference>
<reference evidence="6 7" key="2">
    <citation type="submission" date="2019-04" db="EMBL/GenBank/DDBJ databases">
        <title>The genome sequence of big-headed turtle.</title>
        <authorList>
            <person name="Gong S."/>
        </authorList>
    </citation>
    <scope>NUCLEOTIDE SEQUENCE [LARGE SCALE GENOMIC DNA]</scope>
    <source>
        <strain evidence="6">DO16091913</strain>
        <tissue evidence="6">Muscle</tissue>
    </source>
</reference>
<keyword evidence="7" id="KW-1185">Reference proteome</keyword>
<dbReference type="STRING" id="55544.A0A4D9DDV5"/>
<evidence type="ECO:0000256" key="2">
    <source>
        <dbReference type="ARBA" id="ARBA00023180"/>
    </source>
</evidence>
<dbReference type="OrthoDB" id="9940220at2759"/>
<dbReference type="Proteomes" id="UP000297703">
    <property type="component" value="Unassembled WGS sequence"/>
</dbReference>
<feature type="chain" id="PRO_5020032011" evidence="4">
    <location>
        <begin position="17"/>
        <end position="299"/>
    </location>
</feature>
<feature type="domain" description="Ig-like" evidence="5">
    <location>
        <begin position="129"/>
        <end position="225"/>
    </location>
</feature>
<sequence>MAVGIALLLGLGSAAGAFLVSTDPSPVTALLGSDVLLTCSFPAAPRGGARDETLLVSWYFQERRVAEFDGIPISTRVGAILFSQQQGHAQASLLLPGLTLADQGPYRCSVRYAGQHGQGTVQVQVAVLPRVEVPSPVVWRDEDSALLCWLRGFYPQHIAVSWLRDGQELNASFVSAARQGHRDGTFSLVTVYRFTPTARDLGALFSCQARHPLLNQSRQADFRIAFRAGGLEMGLRVLLWMLRVSLLLAMAMGGWLCCDTSSRPRKMVEQMMEQATERIWDPLRQRFQQAREAISSWSR</sequence>
<keyword evidence="1" id="KW-1015">Disulfide bond</keyword>
<name>A0A4D9DDV5_9SAUR</name>
<dbReference type="InterPro" id="IPR007110">
    <property type="entry name" value="Ig-like_dom"/>
</dbReference>
<dbReference type="SMART" id="SM00409">
    <property type="entry name" value="IG"/>
    <property type="match status" value="1"/>
</dbReference>
<dbReference type="EMBL" id="QXTE01001483">
    <property type="protein sequence ID" value="TFJ95765.1"/>
    <property type="molecule type" value="Genomic_DNA"/>
</dbReference>
<dbReference type="InterPro" id="IPR003597">
    <property type="entry name" value="Ig_C1-set"/>
</dbReference>
<dbReference type="PANTHER" id="PTHR19971">
    <property type="entry name" value="SIGNAL-REGULATORY PROTEIN BETA"/>
    <property type="match status" value="1"/>
</dbReference>
<feature type="domain" description="Ig-like" evidence="5">
    <location>
        <begin position="32"/>
        <end position="126"/>
    </location>
</feature>
<keyword evidence="2" id="KW-0325">Glycoprotein</keyword>
<dbReference type="Pfam" id="PF07686">
    <property type="entry name" value="V-set"/>
    <property type="match status" value="1"/>
</dbReference>
<gene>
    <name evidence="6" type="ORF">DR999_PMT22552</name>
</gene>
<organism evidence="6 7">
    <name type="scientific">Platysternon megacephalum</name>
    <name type="common">big-headed turtle</name>
    <dbReference type="NCBI Taxonomy" id="55544"/>
    <lineage>
        <taxon>Eukaryota</taxon>
        <taxon>Metazoa</taxon>
        <taxon>Chordata</taxon>
        <taxon>Craniata</taxon>
        <taxon>Vertebrata</taxon>
        <taxon>Euteleostomi</taxon>
        <taxon>Archelosauria</taxon>
        <taxon>Testudinata</taxon>
        <taxon>Testudines</taxon>
        <taxon>Cryptodira</taxon>
        <taxon>Durocryptodira</taxon>
        <taxon>Testudinoidea</taxon>
        <taxon>Platysternidae</taxon>
        <taxon>Platysternon</taxon>
    </lineage>
</organism>
<dbReference type="InterPro" id="IPR036179">
    <property type="entry name" value="Ig-like_dom_sf"/>
</dbReference>
<evidence type="ECO:0000256" key="3">
    <source>
        <dbReference type="SAM" id="Phobius"/>
    </source>
</evidence>
<dbReference type="SUPFAM" id="SSF48726">
    <property type="entry name" value="Immunoglobulin"/>
    <property type="match status" value="2"/>
</dbReference>
<evidence type="ECO:0000256" key="4">
    <source>
        <dbReference type="SAM" id="SignalP"/>
    </source>
</evidence>
<dbReference type="InterPro" id="IPR051755">
    <property type="entry name" value="Ig-like_CS_Receptor"/>
</dbReference>
<dbReference type="SMART" id="SM00407">
    <property type="entry name" value="IGc1"/>
    <property type="match status" value="1"/>
</dbReference>
<keyword evidence="3" id="KW-0472">Membrane</keyword>
<evidence type="ECO:0000313" key="7">
    <source>
        <dbReference type="Proteomes" id="UP000297703"/>
    </source>
</evidence>
<dbReference type="AlphaFoldDB" id="A0A4D9DDV5"/>
<dbReference type="Pfam" id="PF07654">
    <property type="entry name" value="C1-set"/>
    <property type="match status" value="1"/>
</dbReference>
<feature type="signal peptide" evidence="4">
    <location>
        <begin position="1"/>
        <end position="16"/>
    </location>
</feature>
<proteinExistence type="predicted"/>
<comment type="caution">
    <text evidence="6">The sequence shown here is derived from an EMBL/GenBank/DDBJ whole genome shotgun (WGS) entry which is preliminary data.</text>
</comment>
<keyword evidence="3" id="KW-1133">Transmembrane helix</keyword>
<protein>
    <submittedName>
        <fullName evidence="6">Glycerol-3-phosphate dehydrogenase</fullName>
    </submittedName>
</protein>
<feature type="transmembrane region" description="Helical" evidence="3">
    <location>
        <begin position="237"/>
        <end position="258"/>
    </location>
</feature>
<evidence type="ECO:0000256" key="1">
    <source>
        <dbReference type="ARBA" id="ARBA00023157"/>
    </source>
</evidence>
<dbReference type="InterPro" id="IPR003599">
    <property type="entry name" value="Ig_sub"/>
</dbReference>
<dbReference type="CDD" id="cd00098">
    <property type="entry name" value="IgC1"/>
    <property type="match status" value="1"/>
</dbReference>
<dbReference type="InterPro" id="IPR013783">
    <property type="entry name" value="Ig-like_fold"/>
</dbReference>